<proteinExistence type="predicted"/>
<accession>A6GI38</accession>
<protein>
    <recommendedName>
        <fullName evidence="4">PBP domain-containing protein</fullName>
    </recommendedName>
</protein>
<dbReference type="RefSeq" id="WP_006976374.1">
    <property type="nucleotide sequence ID" value="NZ_ABCS01000129.1"/>
</dbReference>
<evidence type="ECO:0000313" key="2">
    <source>
        <dbReference type="EMBL" id="EDM74466.1"/>
    </source>
</evidence>
<gene>
    <name evidence="2" type="ORF">PPSIR1_08431</name>
</gene>
<dbReference type="eggNOG" id="COG0226">
    <property type="taxonomic scope" value="Bacteria"/>
</dbReference>
<feature type="signal peptide" evidence="1">
    <location>
        <begin position="1"/>
        <end position="33"/>
    </location>
</feature>
<sequence>MTDNPSLPLWAGRLTAACAGLVVALGVSAPARAIDCDELPNPVYFPATTLLESLLALVSPALGDAMAAGPDQMTIIHFPLSSCISYDLIREAQPVTGTGVYYLPDGTQDTCDMPLDVDILADLSAMDVGGVTCLGGEQPPDSLREYPSHVETLGFVVPRNSTQTAITATEAYYVMKFGGEPGFEVSPWTDPNFVLVRNPGSSTQLTIGANIGISGTMWNGALRGHQGSGDVRDALIAENTTGNAESVLGILNSSKWEAAQNDVRVLAFQPFNNCFGAVFPDSTSTARDKRNVRDGHYPIWTNLRYIVRTDAMGATTSPNGPQAAARVQRFIDLMTGVDAIEAVNVAQSVIQTGNIPTCAMHVSRDVDGGPIASFQHPAPCDCFFLEQNGIDSGCDTCTDDSECGGGACRFGYCEAM</sequence>
<name>A6GI38_9BACT</name>
<dbReference type="EMBL" id="ABCS01000129">
    <property type="protein sequence ID" value="EDM74466.1"/>
    <property type="molecule type" value="Genomic_DNA"/>
</dbReference>
<keyword evidence="3" id="KW-1185">Reference proteome</keyword>
<dbReference type="OrthoDB" id="5488006at2"/>
<evidence type="ECO:0000256" key="1">
    <source>
        <dbReference type="SAM" id="SignalP"/>
    </source>
</evidence>
<organism evidence="2 3">
    <name type="scientific">Plesiocystis pacifica SIR-1</name>
    <dbReference type="NCBI Taxonomy" id="391625"/>
    <lineage>
        <taxon>Bacteria</taxon>
        <taxon>Pseudomonadati</taxon>
        <taxon>Myxococcota</taxon>
        <taxon>Polyangia</taxon>
        <taxon>Nannocystales</taxon>
        <taxon>Nannocystaceae</taxon>
        <taxon>Plesiocystis</taxon>
    </lineage>
</organism>
<dbReference type="Proteomes" id="UP000005801">
    <property type="component" value="Unassembled WGS sequence"/>
</dbReference>
<evidence type="ECO:0000313" key="3">
    <source>
        <dbReference type="Proteomes" id="UP000005801"/>
    </source>
</evidence>
<comment type="caution">
    <text evidence="2">The sequence shown here is derived from an EMBL/GenBank/DDBJ whole genome shotgun (WGS) entry which is preliminary data.</text>
</comment>
<dbReference type="STRING" id="391625.PPSIR1_08431"/>
<keyword evidence="1" id="KW-0732">Signal</keyword>
<dbReference type="SUPFAM" id="SSF53850">
    <property type="entry name" value="Periplasmic binding protein-like II"/>
    <property type="match status" value="1"/>
</dbReference>
<reference evidence="2 3" key="1">
    <citation type="submission" date="2007-06" db="EMBL/GenBank/DDBJ databases">
        <authorList>
            <person name="Shimkets L."/>
            <person name="Ferriera S."/>
            <person name="Johnson J."/>
            <person name="Kravitz S."/>
            <person name="Beeson K."/>
            <person name="Sutton G."/>
            <person name="Rogers Y.-H."/>
            <person name="Friedman R."/>
            <person name="Frazier M."/>
            <person name="Venter J.C."/>
        </authorList>
    </citation>
    <scope>NUCLEOTIDE SEQUENCE [LARGE SCALE GENOMIC DNA]</scope>
    <source>
        <strain evidence="2 3">SIR-1</strain>
    </source>
</reference>
<dbReference type="AlphaFoldDB" id="A6GI38"/>
<evidence type="ECO:0008006" key="4">
    <source>
        <dbReference type="Google" id="ProtNLM"/>
    </source>
</evidence>
<feature type="chain" id="PRO_5002694049" description="PBP domain-containing protein" evidence="1">
    <location>
        <begin position="34"/>
        <end position="416"/>
    </location>
</feature>